<keyword evidence="1" id="KW-0472">Membrane</keyword>
<reference evidence="2 3" key="1">
    <citation type="submission" date="2019-07" db="EMBL/GenBank/DDBJ databases">
        <title>Whole genome shotgun sequence of Microbacterium aerolatum NBRC 103071.</title>
        <authorList>
            <person name="Hosoyama A."/>
            <person name="Uohara A."/>
            <person name="Ohji S."/>
            <person name="Ichikawa N."/>
        </authorList>
    </citation>
    <scope>NUCLEOTIDE SEQUENCE [LARGE SCALE GENOMIC DNA]</scope>
    <source>
        <strain evidence="2 3">NBRC 103071</strain>
    </source>
</reference>
<proteinExistence type="predicted"/>
<dbReference type="RefSeq" id="WP_147039244.1">
    <property type="nucleotide sequence ID" value="NZ_BJUW01000007.1"/>
</dbReference>
<dbReference type="EMBL" id="BJUW01000007">
    <property type="protein sequence ID" value="GEK86643.1"/>
    <property type="molecule type" value="Genomic_DNA"/>
</dbReference>
<keyword evidence="1" id="KW-1133">Transmembrane helix</keyword>
<name>A0A511AH19_9MICO</name>
<dbReference type="Proteomes" id="UP000321225">
    <property type="component" value="Unassembled WGS sequence"/>
</dbReference>
<comment type="caution">
    <text evidence="2">The sequence shown here is derived from an EMBL/GenBank/DDBJ whole genome shotgun (WGS) entry which is preliminary data.</text>
</comment>
<evidence type="ECO:0000256" key="1">
    <source>
        <dbReference type="SAM" id="Phobius"/>
    </source>
</evidence>
<evidence type="ECO:0000313" key="3">
    <source>
        <dbReference type="Proteomes" id="UP000321225"/>
    </source>
</evidence>
<protein>
    <submittedName>
        <fullName evidence="2">Uncharacterized protein</fullName>
    </submittedName>
</protein>
<sequence length="252" mass="25862">MNTTMDPVFAASVGRELEAIGTGRSRLQRHQRRTRTVSIVGGSLALVGALTGAAIISGLPGQTTVTSFGEPVSGSYTGTTIVDLGPVPAGAEQVILDVTCTEGGTINVPTNPGAADSRSGSVSWECSDPIREKSTVHVDNGLLPGGGGTTITITADPGTPWTVVARYGSSSSTPWGVNAHGETYGVPNENGIPELVSAQATNGEIGYTRESESLTFEGEGYLPVYKSDGETVIGWFPIGDPSTLGDPPALNE</sequence>
<dbReference type="OrthoDB" id="3786257at2"/>
<keyword evidence="3" id="KW-1185">Reference proteome</keyword>
<gene>
    <name evidence="2" type="ORF">MAE01_18190</name>
</gene>
<accession>A0A511AH19</accession>
<keyword evidence="1" id="KW-0812">Transmembrane</keyword>
<feature type="transmembrane region" description="Helical" evidence="1">
    <location>
        <begin position="36"/>
        <end position="59"/>
    </location>
</feature>
<organism evidence="2 3">
    <name type="scientific">Microbacterium aerolatum</name>
    <dbReference type="NCBI Taxonomy" id="153731"/>
    <lineage>
        <taxon>Bacteria</taxon>
        <taxon>Bacillati</taxon>
        <taxon>Actinomycetota</taxon>
        <taxon>Actinomycetes</taxon>
        <taxon>Micrococcales</taxon>
        <taxon>Microbacteriaceae</taxon>
        <taxon>Microbacterium</taxon>
    </lineage>
</organism>
<evidence type="ECO:0000313" key="2">
    <source>
        <dbReference type="EMBL" id="GEK86643.1"/>
    </source>
</evidence>
<dbReference type="AlphaFoldDB" id="A0A511AH19"/>